<dbReference type="EMBL" id="FOHO01000002">
    <property type="protein sequence ID" value="SES90818.1"/>
    <property type="molecule type" value="Genomic_DNA"/>
</dbReference>
<proteinExistence type="predicted"/>
<sequence length="39" mass="4448">MSVRVVILFLLIMVALALFSGPGFRKFLLKLLGLSRRDR</sequence>
<evidence type="ECO:0000313" key="2">
    <source>
        <dbReference type="Proteomes" id="UP000199180"/>
    </source>
</evidence>
<keyword evidence="2" id="KW-1185">Reference proteome</keyword>
<dbReference type="Proteomes" id="UP000199180">
    <property type="component" value="Unassembled WGS sequence"/>
</dbReference>
<reference evidence="1 2" key="1">
    <citation type="submission" date="2016-10" db="EMBL/GenBank/DDBJ databases">
        <authorList>
            <person name="de Groot N.N."/>
        </authorList>
    </citation>
    <scope>NUCLEOTIDE SEQUENCE [LARGE SCALE GENOMIC DNA]</scope>
    <source>
        <strain evidence="1 2">DSM 17862</strain>
    </source>
</reference>
<protein>
    <submittedName>
        <fullName evidence="1">Uncharacterized protein</fullName>
    </submittedName>
</protein>
<accession>A0A1I0AC42</accession>
<dbReference type="AlphaFoldDB" id="A0A1I0AC42"/>
<evidence type="ECO:0000313" key="1">
    <source>
        <dbReference type="EMBL" id="SES90818.1"/>
    </source>
</evidence>
<organism evidence="1 2">
    <name type="scientific">Paracoccus homiensis</name>
    <dbReference type="NCBI Taxonomy" id="364199"/>
    <lineage>
        <taxon>Bacteria</taxon>
        <taxon>Pseudomonadati</taxon>
        <taxon>Pseudomonadota</taxon>
        <taxon>Alphaproteobacteria</taxon>
        <taxon>Rhodobacterales</taxon>
        <taxon>Paracoccaceae</taxon>
        <taxon>Paracoccus</taxon>
    </lineage>
</organism>
<gene>
    <name evidence="1" type="ORF">SAMN04489858_102156</name>
</gene>
<name>A0A1I0AC42_9RHOB</name>